<dbReference type="RefSeq" id="WP_123458910.1">
    <property type="nucleotide sequence ID" value="NZ_JBEYXG010000004.1"/>
</dbReference>
<evidence type="ECO:0000313" key="2">
    <source>
        <dbReference type="Proteomes" id="UP001611339"/>
    </source>
</evidence>
<sequence>MAILVKSELPGVTTDQYDALNGKLQALPGNTFQGCLSHACVSTGSGLVIHDLWESEQDMQKFMGLVMPLAEEMGLPQGPQPEIHQVHNYWTP</sequence>
<accession>A0ABW7UBK6</accession>
<gene>
    <name evidence="1" type="ORF">ACH407_16560</name>
</gene>
<proteinExistence type="predicted"/>
<keyword evidence="2" id="KW-1185">Reference proteome</keyword>
<evidence type="ECO:0008006" key="3">
    <source>
        <dbReference type="Google" id="ProtNLM"/>
    </source>
</evidence>
<comment type="caution">
    <text evidence="1">The sequence shown here is derived from an EMBL/GenBank/DDBJ whole genome shotgun (WGS) entry which is preliminary data.</text>
</comment>
<protein>
    <recommendedName>
        <fullName evidence="3">ABM domain-containing protein</fullName>
    </recommendedName>
</protein>
<dbReference type="PROSITE" id="PS51257">
    <property type="entry name" value="PROKAR_LIPOPROTEIN"/>
    <property type="match status" value="1"/>
</dbReference>
<organism evidence="1 2">
    <name type="scientific">Streptomyces litmocidini</name>
    <dbReference type="NCBI Taxonomy" id="67318"/>
    <lineage>
        <taxon>Bacteria</taxon>
        <taxon>Bacillati</taxon>
        <taxon>Actinomycetota</taxon>
        <taxon>Actinomycetes</taxon>
        <taxon>Kitasatosporales</taxon>
        <taxon>Streptomycetaceae</taxon>
        <taxon>Streptomyces</taxon>
    </lineage>
</organism>
<dbReference type="EMBL" id="JBIRUI010000006">
    <property type="protein sequence ID" value="MFI1715166.1"/>
    <property type="molecule type" value="Genomic_DNA"/>
</dbReference>
<evidence type="ECO:0000313" key="1">
    <source>
        <dbReference type="EMBL" id="MFI1715166.1"/>
    </source>
</evidence>
<reference evidence="1 2" key="1">
    <citation type="submission" date="2024-10" db="EMBL/GenBank/DDBJ databases">
        <title>The Natural Products Discovery Center: Release of the First 8490 Sequenced Strains for Exploring Actinobacteria Biosynthetic Diversity.</title>
        <authorList>
            <person name="Kalkreuter E."/>
            <person name="Kautsar S.A."/>
            <person name="Yang D."/>
            <person name="Bader C.D."/>
            <person name="Teijaro C.N."/>
            <person name="Fluegel L."/>
            <person name="Davis C.M."/>
            <person name="Simpson J.R."/>
            <person name="Lauterbach L."/>
            <person name="Steele A.D."/>
            <person name="Gui C."/>
            <person name="Meng S."/>
            <person name="Li G."/>
            <person name="Viehrig K."/>
            <person name="Ye F."/>
            <person name="Su P."/>
            <person name="Kiefer A.F."/>
            <person name="Nichols A."/>
            <person name="Cepeda A.J."/>
            <person name="Yan W."/>
            <person name="Fan B."/>
            <person name="Jiang Y."/>
            <person name="Adhikari A."/>
            <person name="Zheng C.-J."/>
            <person name="Schuster L."/>
            <person name="Cowan T.M."/>
            <person name="Smanski M.J."/>
            <person name="Chevrette M.G."/>
            <person name="De Carvalho L.P.S."/>
            <person name="Shen B."/>
        </authorList>
    </citation>
    <scope>NUCLEOTIDE SEQUENCE [LARGE SCALE GENOMIC DNA]</scope>
    <source>
        <strain evidence="1 2">NPDC020602</strain>
    </source>
</reference>
<dbReference type="Proteomes" id="UP001611339">
    <property type="component" value="Unassembled WGS sequence"/>
</dbReference>
<name>A0ABW7UBK6_9ACTN</name>